<feature type="domain" description="Golvesin/Xly CBD-like" evidence="3">
    <location>
        <begin position="1193"/>
        <end position="1310"/>
    </location>
</feature>
<dbReference type="Proteomes" id="UP000542813">
    <property type="component" value="Unassembled WGS sequence"/>
</dbReference>
<keyword evidence="1" id="KW-0732">Signal</keyword>
<dbReference type="Gene3D" id="2.60.40.10">
    <property type="entry name" value="Immunoglobulins"/>
    <property type="match status" value="1"/>
</dbReference>
<dbReference type="SUPFAM" id="SSF48208">
    <property type="entry name" value="Six-hairpin glycosidases"/>
    <property type="match status" value="1"/>
</dbReference>
<protein>
    <recommendedName>
        <fullName evidence="6">Alpha-galactosidase NEW3 domain-containing protein</fullName>
    </recommendedName>
</protein>
<keyword evidence="5" id="KW-1185">Reference proteome</keyword>
<dbReference type="RefSeq" id="WP_184818501.1">
    <property type="nucleotide sequence ID" value="NZ_JACHMM010000001.1"/>
</dbReference>
<dbReference type="InterPro" id="IPR033803">
    <property type="entry name" value="CBD-like_Golvesin-Xly"/>
</dbReference>
<feature type="signal peptide" evidence="1">
    <location>
        <begin position="1"/>
        <end position="23"/>
    </location>
</feature>
<organism evidence="4 5">
    <name type="scientific">Jiangella mangrovi</name>
    <dbReference type="NCBI Taxonomy" id="1524084"/>
    <lineage>
        <taxon>Bacteria</taxon>
        <taxon>Bacillati</taxon>
        <taxon>Actinomycetota</taxon>
        <taxon>Actinomycetes</taxon>
        <taxon>Jiangellales</taxon>
        <taxon>Jiangellaceae</taxon>
        <taxon>Jiangella</taxon>
    </lineage>
</organism>
<dbReference type="Gene3D" id="2.60.120.260">
    <property type="entry name" value="Galactose-binding domain-like"/>
    <property type="match status" value="1"/>
</dbReference>
<dbReference type="Pfam" id="PF25275">
    <property type="entry name" value="Golvesin_C"/>
    <property type="match status" value="1"/>
</dbReference>
<proteinExistence type="predicted"/>
<dbReference type="EMBL" id="JACHMM010000001">
    <property type="protein sequence ID" value="MBB5785630.1"/>
    <property type="molecule type" value="Genomic_DNA"/>
</dbReference>
<gene>
    <name evidence="4" type="ORF">HD601_000205</name>
</gene>
<evidence type="ECO:0000259" key="3">
    <source>
        <dbReference type="Pfam" id="PF25275"/>
    </source>
</evidence>
<dbReference type="InterPro" id="IPR008928">
    <property type="entry name" value="6-hairpin_glycosidase_sf"/>
</dbReference>
<dbReference type="GO" id="GO:0005975">
    <property type="term" value="P:carbohydrate metabolic process"/>
    <property type="evidence" value="ECO:0007669"/>
    <property type="project" value="InterPro"/>
</dbReference>
<comment type="caution">
    <text evidence="4">The sequence shown here is derived from an EMBL/GenBank/DDBJ whole genome shotgun (WGS) entry which is preliminary data.</text>
</comment>
<evidence type="ECO:0008006" key="6">
    <source>
        <dbReference type="Google" id="ProtNLM"/>
    </source>
</evidence>
<accession>A0A7W9GKM9</accession>
<dbReference type="InterPro" id="IPR013783">
    <property type="entry name" value="Ig-like_fold"/>
</dbReference>
<feature type="chain" id="PRO_5030853652" description="Alpha-galactosidase NEW3 domain-containing protein" evidence="1">
    <location>
        <begin position="24"/>
        <end position="1323"/>
    </location>
</feature>
<evidence type="ECO:0000313" key="5">
    <source>
        <dbReference type="Proteomes" id="UP000542813"/>
    </source>
</evidence>
<sequence length="1323" mass="144990">MGMLVGAAVLPPVLGAFGQPAHAAPATTADDPTVLTDALRRTEKPNLAFRQVAQLSNDNYRVTFHEATWDGGRSYVRDLELRTDDGWVAVTDPERRFDEQWVVLTGTERPSPRYYYSSATSNWVAFDGLRQLGPRTVELTSALPGVCDLTVRWSLDREHPEIHHTVTAQQAGHFIVGYQSLDTGTPDDAEEVLCGIRQHARVIGSPEALSSWELFAPMSLVQRTIAGRTVTSGVYIPSDVIAYEHERDLGPYRQPFGMSLLNDEAHVQPVAYAPQAGDRSLLEPGQSLGYAFGVQAHAGVLYDAYVALCRGEYGLTAYRENVYDTSLTQTAFNIMNLVGIEPDGDDSETFVPSFSGWWNRAKGFADSENDQAVRTAVAGVLLSANYLLSPPDRAGDFYDRRARQMMEYHVSRRSHGHTPIIGRDVYNDSSATVYGLGGVAVDANTLVPLYRQTRGQNAALHKLALDTIKAPPFRDTRTPWNNALQAYVLTGDEGWLAEAKALARRYLRDQILTPYSNNQGDGVFVFTYSRHWLELFVMYELTGERDFLDAAYREVQRFVTQTMVRPVPDGTIEAPTPYMINMQFDDWNGHLLPDYPLDDIEAEEVPAWYVSTTGQTIEQLITYRIQEPKPHPGGGMVLNNIWAPFLLRLAHDAGDDFLADFAHNLVIGRFTNYPGYYNRQFSAQHLKPDFPLVGPPGESCIYYHHAPAQLGLTLDYLFSEHYVRSNGRISFPRQFECDFVFFKFSTYGHEPGTFFGEDGVWPYLPEGIVDVDHPQLNWLTGVGNDSLYLSLTNSRDAQVAATVTFDQQLTGIDPRKRYDVQVLMDNGRWKHYRLADGRLPVTVSARGHTVAIVRGAGRPAPWHWLPESEDRGAVSYAFDDALPGAEGGLTRGMLLVRPDRSAVDAYVQSDSVEAATLAYWVNGGPEQTIADKPYPNEWTVPLSALTDTFAYEVRTPSATSQRRTLRLPSSLTGVASAGAGAFGALSAQATASPGDELTVGVRLTAAPAAGLAGVSVAIDVPAGWTATPAEPVADTVAAGESVTGTFTVTVPADAAFAVPHTLAATATWSGGGSAELEPVTVELVDPVRLTAITPSPAVVPEPGGSIDLRIAVLNRGPLPVTRTVTITGQFHWSFSETVFEVEVPPRSEIEHVVRATTRPTIPTEQTHFVSANLDGRPKVTISLRVEDPDIFTITNNDYPPRYDQTGSWLISGLAGADGAASRYSPEGVAGGTATWTPDLPEAGTYAVDVWYPSNFETATNAVYVVTHLGGETEFVVNQQEQPRAWRELGSFEFAAGMGGNVRIEVRDASTGYTRLSGARFRRL</sequence>
<evidence type="ECO:0000313" key="4">
    <source>
        <dbReference type="EMBL" id="MBB5785630.1"/>
    </source>
</evidence>
<name>A0A7W9GKM9_9ACTN</name>
<reference evidence="4 5" key="1">
    <citation type="submission" date="2020-08" db="EMBL/GenBank/DDBJ databases">
        <title>Sequencing the genomes of 1000 actinobacteria strains.</title>
        <authorList>
            <person name="Klenk H.-P."/>
        </authorList>
    </citation>
    <scope>NUCLEOTIDE SEQUENCE [LARGE SCALE GENOMIC DNA]</scope>
    <source>
        <strain evidence="4 5">DSM 102122</strain>
    </source>
</reference>
<dbReference type="InterPro" id="IPR018905">
    <property type="entry name" value="A-galactase_NEW3"/>
</dbReference>
<dbReference type="Pfam" id="PF10633">
    <property type="entry name" value="NPCBM_assoc"/>
    <property type="match status" value="1"/>
</dbReference>
<feature type="domain" description="Alpha-galactosidase NEW3" evidence="2">
    <location>
        <begin position="992"/>
        <end position="1068"/>
    </location>
</feature>
<evidence type="ECO:0000259" key="2">
    <source>
        <dbReference type="Pfam" id="PF10633"/>
    </source>
</evidence>
<evidence type="ECO:0000256" key="1">
    <source>
        <dbReference type="SAM" id="SignalP"/>
    </source>
</evidence>